<evidence type="ECO:0000313" key="3">
    <source>
        <dbReference type="Proteomes" id="UP000272464"/>
    </source>
</evidence>
<gene>
    <name evidence="2" type="ORF">EJP77_14700</name>
</gene>
<dbReference type="PANTHER" id="PTHR11695">
    <property type="entry name" value="ALCOHOL DEHYDROGENASE RELATED"/>
    <property type="match status" value="1"/>
</dbReference>
<proteinExistence type="predicted"/>
<dbReference type="PANTHER" id="PTHR11695:SF648">
    <property type="entry name" value="ZINC-BINDING OXIDOREDUCTASE"/>
    <property type="match status" value="1"/>
</dbReference>
<evidence type="ECO:0000259" key="1">
    <source>
        <dbReference type="SMART" id="SM00829"/>
    </source>
</evidence>
<accession>A0A433X666</accession>
<dbReference type="Pfam" id="PF00107">
    <property type="entry name" value="ADH_zinc_N"/>
    <property type="match status" value="1"/>
</dbReference>
<keyword evidence="3" id="KW-1185">Reference proteome</keyword>
<dbReference type="InterPro" id="IPR036291">
    <property type="entry name" value="NAD(P)-bd_dom_sf"/>
</dbReference>
<dbReference type="EMBL" id="RZNX01000006">
    <property type="protein sequence ID" value="RUT29620.1"/>
    <property type="molecule type" value="Genomic_DNA"/>
</dbReference>
<feature type="domain" description="Enoyl reductase (ER)" evidence="1">
    <location>
        <begin position="10"/>
        <end position="300"/>
    </location>
</feature>
<dbReference type="Gene3D" id="3.40.50.720">
    <property type="entry name" value="NAD(P)-binding Rossmann-like Domain"/>
    <property type="match status" value="1"/>
</dbReference>
<dbReference type="InterPro" id="IPR011032">
    <property type="entry name" value="GroES-like_sf"/>
</dbReference>
<dbReference type="SUPFAM" id="SSF50129">
    <property type="entry name" value="GroES-like"/>
    <property type="match status" value="1"/>
</dbReference>
<dbReference type="InterPro" id="IPR050700">
    <property type="entry name" value="YIM1/Zinc_Alcohol_DH_Fams"/>
</dbReference>
<comment type="caution">
    <text evidence="2">The sequence shown here is derived from an EMBL/GenBank/DDBJ whole genome shotgun (WGS) entry which is preliminary data.</text>
</comment>
<evidence type="ECO:0000313" key="2">
    <source>
        <dbReference type="EMBL" id="RUT29620.1"/>
    </source>
</evidence>
<dbReference type="CDD" id="cd08267">
    <property type="entry name" value="MDR1"/>
    <property type="match status" value="1"/>
</dbReference>
<dbReference type="SUPFAM" id="SSF51735">
    <property type="entry name" value="NAD(P)-binding Rossmann-fold domains"/>
    <property type="match status" value="1"/>
</dbReference>
<protein>
    <submittedName>
        <fullName evidence="2">NAD(P)-dependent alcohol dehydrogenase</fullName>
    </submittedName>
</protein>
<dbReference type="RefSeq" id="WP_127200003.1">
    <property type="nucleotide sequence ID" value="NZ_RZNX01000006.1"/>
</dbReference>
<dbReference type="SMART" id="SM00829">
    <property type="entry name" value="PKS_ER"/>
    <property type="match status" value="1"/>
</dbReference>
<dbReference type="AlphaFoldDB" id="A0A433X666"/>
<dbReference type="Gene3D" id="3.90.180.10">
    <property type="entry name" value="Medium-chain alcohol dehydrogenases, catalytic domain"/>
    <property type="match status" value="1"/>
</dbReference>
<dbReference type="InterPro" id="IPR013149">
    <property type="entry name" value="ADH-like_C"/>
</dbReference>
<dbReference type="OrthoDB" id="9792162at2"/>
<sequence length="303" mass="32973">MKAIVCTQYGSADVLKLREVDQVMPKDNEVRIKVHATTVTAGDIRVRAFQSPLLLWIPMRLVLGLRKPRKPVLGVELAGVVEAVGKDVKRYKVGDSVFALTGMKFGGHAEYACLSENSLMEIKPEHVSYEESASILFGGTTAIYFLGKGNIQQGQKVLIYGASGTVGTAAVQLAKYFGAEVTGVCSGANLEMVKSLGADRVVDYTKEDFASQNEHYDLIFDAVGKCSKSRCKNALTPGGSYVTVDGQGIAKVLPQDLLFIKELMEQGNLRSVIDRTYPLEQIPEAHRYVEKGHKKGSVVIQVS</sequence>
<dbReference type="Pfam" id="PF08240">
    <property type="entry name" value="ADH_N"/>
    <property type="match status" value="1"/>
</dbReference>
<dbReference type="Proteomes" id="UP000272464">
    <property type="component" value="Unassembled WGS sequence"/>
</dbReference>
<name>A0A433X666_9BACL</name>
<reference evidence="2 3" key="1">
    <citation type="submission" date="2018-12" db="EMBL/GenBank/DDBJ databases">
        <authorList>
            <person name="Sun L."/>
            <person name="Chen Z."/>
        </authorList>
    </citation>
    <scope>NUCLEOTIDE SEQUENCE [LARGE SCALE GENOMIC DNA]</scope>
    <source>
        <strain evidence="2 3">3-5-3</strain>
    </source>
</reference>
<dbReference type="InterPro" id="IPR013154">
    <property type="entry name" value="ADH-like_N"/>
</dbReference>
<organism evidence="2 3">
    <name type="scientific">Paenibacillus zeisoli</name>
    <dbReference type="NCBI Taxonomy" id="2496267"/>
    <lineage>
        <taxon>Bacteria</taxon>
        <taxon>Bacillati</taxon>
        <taxon>Bacillota</taxon>
        <taxon>Bacilli</taxon>
        <taxon>Bacillales</taxon>
        <taxon>Paenibacillaceae</taxon>
        <taxon>Paenibacillus</taxon>
    </lineage>
</organism>
<dbReference type="GO" id="GO:0016491">
    <property type="term" value="F:oxidoreductase activity"/>
    <property type="evidence" value="ECO:0007669"/>
    <property type="project" value="InterPro"/>
</dbReference>
<dbReference type="InterPro" id="IPR020843">
    <property type="entry name" value="ER"/>
</dbReference>